<evidence type="ECO:0000313" key="5">
    <source>
        <dbReference type="EMBL" id="MFD2549098.1"/>
    </source>
</evidence>
<dbReference type="Proteomes" id="UP001597545">
    <property type="component" value="Unassembled WGS sequence"/>
</dbReference>
<evidence type="ECO:0000256" key="3">
    <source>
        <dbReference type="ARBA" id="ARBA00023163"/>
    </source>
</evidence>
<dbReference type="Pfam" id="PF12833">
    <property type="entry name" value="HTH_18"/>
    <property type="match status" value="1"/>
</dbReference>
<dbReference type="InterPro" id="IPR018060">
    <property type="entry name" value="HTH_AraC"/>
</dbReference>
<dbReference type="EMBL" id="JBHULR010000009">
    <property type="protein sequence ID" value="MFD2549098.1"/>
    <property type="molecule type" value="Genomic_DNA"/>
</dbReference>
<dbReference type="RefSeq" id="WP_380905417.1">
    <property type="nucleotide sequence ID" value="NZ_JBHUEG010000009.1"/>
</dbReference>
<keyword evidence="2" id="KW-0238">DNA-binding</keyword>
<sequence>MAMDSKRNYALFSGLELLEQKGQNATWLSEFDLMTESLLTPMEGNKYLLRSVIYEGPNLKRLPVSPMKEYLFFNRSIMRDAKAEQLFEQRRADAYSILIKTEEQVYLRRASMRIREVQHREDHLLGELCIATILSDIFKRFKDITADPASEPRNFYAPTVSVNDRKKVDEFLELVSWHAMSQKKLSFYSNLLFVSDQTLNAVTQKVLGKRPKQLIDEHLLESAKTLLKYSRQSIQEIAMLLGFSSSTQFAAFFKRCEKKSPSEFRWEGDPIITEPGTVERSMTGATHGER</sequence>
<evidence type="ECO:0000259" key="4">
    <source>
        <dbReference type="PROSITE" id="PS01124"/>
    </source>
</evidence>
<feature type="domain" description="HTH araC/xylS-type" evidence="4">
    <location>
        <begin position="169"/>
        <end position="267"/>
    </location>
</feature>
<accession>A0ABW5KKT9</accession>
<gene>
    <name evidence="5" type="ORF">ACFSR5_15720</name>
</gene>
<keyword evidence="3" id="KW-0804">Transcription</keyword>
<dbReference type="InterPro" id="IPR009057">
    <property type="entry name" value="Homeodomain-like_sf"/>
</dbReference>
<dbReference type="SMART" id="SM00342">
    <property type="entry name" value="HTH_ARAC"/>
    <property type="match status" value="1"/>
</dbReference>
<dbReference type="Gene3D" id="1.10.10.60">
    <property type="entry name" value="Homeodomain-like"/>
    <property type="match status" value="1"/>
</dbReference>
<protein>
    <submittedName>
        <fullName evidence="5">Helix-turn-helix domain-containing protein</fullName>
    </submittedName>
</protein>
<evidence type="ECO:0000256" key="1">
    <source>
        <dbReference type="ARBA" id="ARBA00023015"/>
    </source>
</evidence>
<dbReference type="PRINTS" id="PR00032">
    <property type="entry name" value="HTHARAC"/>
</dbReference>
<dbReference type="PANTHER" id="PTHR43280">
    <property type="entry name" value="ARAC-FAMILY TRANSCRIPTIONAL REGULATOR"/>
    <property type="match status" value="1"/>
</dbReference>
<proteinExistence type="predicted"/>
<reference evidence="6" key="1">
    <citation type="journal article" date="2019" name="Int. J. Syst. Evol. Microbiol.">
        <title>The Global Catalogue of Microorganisms (GCM) 10K type strain sequencing project: providing services to taxonomists for standard genome sequencing and annotation.</title>
        <authorList>
            <consortium name="The Broad Institute Genomics Platform"/>
            <consortium name="The Broad Institute Genome Sequencing Center for Infectious Disease"/>
            <person name="Wu L."/>
            <person name="Ma J."/>
        </authorList>
    </citation>
    <scope>NUCLEOTIDE SEQUENCE [LARGE SCALE GENOMIC DNA]</scope>
    <source>
        <strain evidence="6">KCTC 42662</strain>
    </source>
</reference>
<evidence type="ECO:0000256" key="2">
    <source>
        <dbReference type="ARBA" id="ARBA00023125"/>
    </source>
</evidence>
<dbReference type="PANTHER" id="PTHR43280:SF32">
    <property type="entry name" value="TRANSCRIPTIONAL REGULATORY PROTEIN"/>
    <property type="match status" value="1"/>
</dbReference>
<dbReference type="InterPro" id="IPR020449">
    <property type="entry name" value="Tscrpt_reg_AraC-type_HTH"/>
</dbReference>
<organism evidence="5 6">
    <name type="scientific">Sphingobacterium suaedae</name>
    <dbReference type="NCBI Taxonomy" id="1686402"/>
    <lineage>
        <taxon>Bacteria</taxon>
        <taxon>Pseudomonadati</taxon>
        <taxon>Bacteroidota</taxon>
        <taxon>Sphingobacteriia</taxon>
        <taxon>Sphingobacteriales</taxon>
        <taxon>Sphingobacteriaceae</taxon>
        <taxon>Sphingobacterium</taxon>
    </lineage>
</organism>
<keyword evidence="1" id="KW-0805">Transcription regulation</keyword>
<evidence type="ECO:0000313" key="6">
    <source>
        <dbReference type="Proteomes" id="UP001597545"/>
    </source>
</evidence>
<name>A0ABW5KKT9_9SPHI</name>
<dbReference type="PROSITE" id="PS01124">
    <property type="entry name" value="HTH_ARAC_FAMILY_2"/>
    <property type="match status" value="1"/>
</dbReference>
<keyword evidence="6" id="KW-1185">Reference proteome</keyword>
<dbReference type="SUPFAM" id="SSF46689">
    <property type="entry name" value="Homeodomain-like"/>
    <property type="match status" value="1"/>
</dbReference>
<comment type="caution">
    <text evidence="5">The sequence shown here is derived from an EMBL/GenBank/DDBJ whole genome shotgun (WGS) entry which is preliminary data.</text>
</comment>